<feature type="chain" id="PRO_5043034738" evidence="9">
    <location>
        <begin position="25"/>
        <end position="1008"/>
    </location>
</feature>
<evidence type="ECO:0000256" key="9">
    <source>
        <dbReference type="SAM" id="SignalP"/>
    </source>
</evidence>
<feature type="transmembrane region" description="Helical" evidence="8">
    <location>
        <begin position="631"/>
        <end position="650"/>
    </location>
</feature>
<evidence type="ECO:0000256" key="6">
    <source>
        <dbReference type="ARBA" id="ARBA00023136"/>
    </source>
</evidence>
<dbReference type="AlphaFoldDB" id="A0AAQ3R7D9"/>
<feature type="transmembrane region" description="Helical" evidence="8">
    <location>
        <begin position="606"/>
        <end position="625"/>
    </location>
</feature>
<evidence type="ECO:0000256" key="8">
    <source>
        <dbReference type="SAM" id="Phobius"/>
    </source>
</evidence>
<name>A0AAQ3R7D9_9PEZI</name>
<keyword evidence="6 8" id="KW-0472">Membrane</keyword>
<dbReference type="EMBL" id="CP138580">
    <property type="protein sequence ID" value="WPG98095.1"/>
    <property type="molecule type" value="Genomic_DNA"/>
</dbReference>
<feature type="region of interest" description="Disordered" evidence="7">
    <location>
        <begin position="755"/>
        <end position="774"/>
    </location>
</feature>
<dbReference type="GO" id="GO:0016020">
    <property type="term" value="C:membrane"/>
    <property type="evidence" value="ECO:0007669"/>
    <property type="project" value="UniProtKB-SubCell"/>
</dbReference>
<feature type="transmembrane region" description="Helical" evidence="8">
    <location>
        <begin position="459"/>
        <end position="484"/>
    </location>
</feature>
<evidence type="ECO:0000256" key="3">
    <source>
        <dbReference type="ARBA" id="ARBA00022692"/>
    </source>
</evidence>
<reference evidence="11 12" key="1">
    <citation type="submission" date="2023-11" db="EMBL/GenBank/DDBJ databases">
        <title>An acidophilic fungus is an integral part of prey digestion in a carnivorous sundew plant.</title>
        <authorList>
            <person name="Tsai I.J."/>
        </authorList>
    </citation>
    <scope>NUCLEOTIDE SEQUENCE [LARGE SCALE GENOMIC DNA]</scope>
    <source>
        <strain evidence="11">169a</strain>
    </source>
</reference>
<evidence type="ECO:0000259" key="10">
    <source>
        <dbReference type="SMART" id="SM01320"/>
    </source>
</evidence>
<evidence type="ECO:0000313" key="12">
    <source>
        <dbReference type="Proteomes" id="UP001303373"/>
    </source>
</evidence>
<feature type="compositionally biased region" description="Polar residues" evidence="7">
    <location>
        <begin position="948"/>
        <end position="957"/>
    </location>
</feature>
<evidence type="ECO:0000256" key="4">
    <source>
        <dbReference type="ARBA" id="ARBA00022729"/>
    </source>
</evidence>
<dbReference type="Pfam" id="PF14558">
    <property type="entry name" value="TRP_N"/>
    <property type="match status" value="1"/>
</dbReference>
<feature type="compositionally biased region" description="Polar residues" evidence="7">
    <location>
        <begin position="912"/>
        <end position="921"/>
    </location>
</feature>
<accession>A0AAQ3R7D9</accession>
<keyword evidence="5 8" id="KW-1133">Transmembrane helix</keyword>
<feature type="region of interest" description="Disordered" evidence="7">
    <location>
        <begin position="838"/>
        <end position="1008"/>
    </location>
</feature>
<feature type="transmembrane region" description="Helical" evidence="8">
    <location>
        <begin position="693"/>
        <end position="719"/>
    </location>
</feature>
<proteinExistence type="inferred from homology"/>
<evidence type="ECO:0000256" key="1">
    <source>
        <dbReference type="ARBA" id="ARBA00004141"/>
    </source>
</evidence>
<protein>
    <submittedName>
        <fullName evidence="11">TRP-domain-containing protein</fullName>
    </submittedName>
</protein>
<evidence type="ECO:0000256" key="2">
    <source>
        <dbReference type="ARBA" id="ARBA00010642"/>
    </source>
</evidence>
<feature type="transmembrane region" description="Helical" evidence="8">
    <location>
        <begin position="496"/>
        <end position="519"/>
    </location>
</feature>
<feature type="signal peptide" evidence="9">
    <location>
        <begin position="1"/>
        <end position="24"/>
    </location>
</feature>
<dbReference type="GO" id="GO:0009272">
    <property type="term" value="P:fungal-type cell wall biogenesis"/>
    <property type="evidence" value="ECO:0007669"/>
    <property type="project" value="TreeGrafter"/>
</dbReference>
<feature type="transmembrane region" description="Helical" evidence="8">
    <location>
        <begin position="195"/>
        <end position="216"/>
    </location>
</feature>
<feature type="domain" description="ML-like" evidence="10">
    <location>
        <begin position="50"/>
        <end position="191"/>
    </location>
</feature>
<dbReference type="InterPro" id="IPR040241">
    <property type="entry name" value="TRP_Flc/Pkd2-like"/>
</dbReference>
<dbReference type="InterPro" id="IPR010308">
    <property type="entry name" value="TRP_C"/>
</dbReference>
<dbReference type="Pfam" id="PF06011">
    <property type="entry name" value="TRP"/>
    <property type="match status" value="1"/>
</dbReference>
<sequence length="1008" mass="111823">MIQRIHRLLLALCASTLWLNLALAKEQLYQYVEYSAPDGTTIKLLDDRQPALYTGDFGDCLGNSQINVTRFDAAYYKDNMTVLFHLAGNSGLQHSSVMMYIGVYAYGESRFDLVFNPCSANIDSLCPVNSSIPIEASGIIPVAPSDVANIPPIALSIPDFEGQAILRIFDNLTQSEIGCYSAVVTNGATFSHTTYVGSVLGIFTIVALVASFVTAAYGEAVPTMRLHYAHSLSVGVVFAVFQHIFYTGALSTNWPSVLVAWWSNFAWSGGMIPSASMQRSIDHLIGNNLGNLSQVGSAAAGSNQDGIAGGVDISLIYKRATQLGMQGMKNAAKHPLVRDIAGEIYRRPDVGILKRDIVRKSFERTLAKRDLVNSTTGYAWYGHPVMNGLPLPGNYSGFAGTLATQQIRASNAFMTGFLWFLILLVLMVGTVIAFKWTLEGLARIKLVKDYRFKFFRDHWLRYTGSVALRTCYIGWFMMMFLTIFQFTYQSSVGVKVIAAIAFVIFMVLIPGCAIMAVLAKKKTYSGETNSPTAQVERKMLLGRIFWRGHKYSQPAENSAAPDESSPEKNKVRFWNSDASHGKSIHDDENYTMRFGWLASRFRRTRWWFFTIWILYEFLRACFYGGASGHPMTQIFGLLVIEILAFAYIVYVRPFEGRRLNVIVVYCLGFSKVASVALSAAFDSRFNLPRITTTVIGIVIIVIQGILTIITMIAVVVGAMSSYMSISRNRENFKPNHMSGLREKYFNHLDRVVDDLPREPKPKKVKKSRKGEKEPVVSGFEMKGARRVAKIEDEDEEFHSQYPNASYLSIDRATPVDGTAAFHGISAASPMRRSRASSRAASFQSYSNPTLPFGARPHRASWSTRDFQDSTQVATATSREDTPDNDPAPPSPAASKFSHRRRSSRKEAHPSDQLRQQVSNDNLRVGGEVSTRDTIGRVPAPTIRPRAGTLSSRVSSRCGTPPPEEDEYISSAPETPAHRPAPSRQHALTPAQEADEFRFISPQTSHEAN</sequence>
<dbReference type="InterPro" id="IPR032800">
    <property type="entry name" value="TRP_N"/>
</dbReference>
<evidence type="ECO:0000313" key="11">
    <source>
        <dbReference type="EMBL" id="WPG98095.1"/>
    </source>
</evidence>
<gene>
    <name evidence="11" type="ORF">R9X50_00088100</name>
</gene>
<keyword evidence="4 9" id="KW-0732">Signal</keyword>
<dbReference type="GO" id="GO:0055085">
    <property type="term" value="P:transmembrane transport"/>
    <property type="evidence" value="ECO:0007669"/>
    <property type="project" value="TreeGrafter"/>
</dbReference>
<comment type="subcellular location">
    <subcellularLocation>
        <location evidence="1">Membrane</location>
        <topology evidence="1">Multi-pass membrane protein</topology>
    </subcellularLocation>
</comment>
<comment type="similarity">
    <text evidence="2">Belongs to the transient receptor potential (TRP) ion channel family.</text>
</comment>
<dbReference type="PANTHER" id="PTHR31145:SF7">
    <property type="entry name" value="TRP-LIKE ION CHANNEL"/>
    <property type="match status" value="1"/>
</dbReference>
<keyword evidence="3 8" id="KW-0812">Transmembrane</keyword>
<keyword evidence="12" id="KW-1185">Reference proteome</keyword>
<evidence type="ECO:0000256" key="7">
    <source>
        <dbReference type="SAM" id="MobiDB-lite"/>
    </source>
</evidence>
<feature type="transmembrane region" description="Helical" evidence="8">
    <location>
        <begin position="417"/>
        <end position="438"/>
    </location>
</feature>
<dbReference type="PANTHER" id="PTHR31145">
    <property type="entry name" value="INTEGRAL MEMBRANE PROTEIN (AFU_ORTHOLOGUE AFUA_7G01610)"/>
    <property type="match status" value="1"/>
</dbReference>
<feature type="transmembrane region" description="Helical" evidence="8">
    <location>
        <begin position="662"/>
        <end position="681"/>
    </location>
</feature>
<feature type="compositionally biased region" description="Polar residues" evidence="7">
    <location>
        <begin position="860"/>
        <end position="876"/>
    </location>
</feature>
<evidence type="ECO:0000256" key="5">
    <source>
        <dbReference type="ARBA" id="ARBA00022989"/>
    </source>
</evidence>
<dbReference type="Proteomes" id="UP001303373">
    <property type="component" value="Chromosome 1"/>
</dbReference>
<organism evidence="11 12">
    <name type="scientific">Acrodontium crateriforme</name>
    <dbReference type="NCBI Taxonomy" id="150365"/>
    <lineage>
        <taxon>Eukaryota</taxon>
        <taxon>Fungi</taxon>
        <taxon>Dikarya</taxon>
        <taxon>Ascomycota</taxon>
        <taxon>Pezizomycotina</taxon>
        <taxon>Dothideomycetes</taxon>
        <taxon>Dothideomycetidae</taxon>
        <taxon>Mycosphaerellales</taxon>
        <taxon>Teratosphaeriaceae</taxon>
        <taxon>Acrodontium</taxon>
    </lineage>
</organism>
<dbReference type="SMART" id="SM01320">
    <property type="entry name" value="TRP_N"/>
    <property type="match status" value="1"/>
</dbReference>